<proteinExistence type="inferred from homology"/>
<protein>
    <recommendedName>
        <fullName evidence="9">Glyceraldehyde-3-phosphate dehydrogenase</fullName>
        <ecNumber evidence="9">1.2.1.-</ecNumber>
    </recommendedName>
</protein>
<dbReference type="AlphaFoldDB" id="A0A2U1STT9"/>
<feature type="binding site" evidence="5">
    <location>
        <position position="183"/>
    </location>
    <ligand>
        <name>D-glyceraldehyde 3-phosphate</name>
        <dbReference type="ChEBI" id="CHEBI:59776"/>
    </ligand>
</feature>
<dbReference type="InterPro" id="IPR036291">
    <property type="entry name" value="NAD(P)-bd_dom_sf"/>
</dbReference>
<evidence type="ECO:0000256" key="4">
    <source>
        <dbReference type="PIRSR" id="PIRSR000149-1"/>
    </source>
</evidence>
<dbReference type="PANTHER" id="PTHR43148">
    <property type="entry name" value="GLYCERALDEHYDE-3-PHOSPHATE DEHYDROGENASE 2"/>
    <property type="match status" value="1"/>
</dbReference>
<feature type="binding site" evidence="5">
    <location>
        <begin position="211"/>
        <end position="212"/>
    </location>
    <ligand>
        <name>D-glyceraldehyde 3-phosphate</name>
        <dbReference type="ChEBI" id="CHEBI:59776"/>
    </ligand>
</feature>
<feature type="domain" description="Glyceraldehyde 3-phosphate dehydrogenase NAD(P) binding" evidence="10">
    <location>
        <begin position="3"/>
        <end position="153"/>
    </location>
</feature>
<dbReference type="GO" id="GO:0016620">
    <property type="term" value="F:oxidoreductase activity, acting on the aldehyde or oxo group of donors, NAD or NADP as acceptor"/>
    <property type="evidence" value="ECO:0007669"/>
    <property type="project" value="InterPro"/>
</dbReference>
<feature type="binding site" evidence="6">
    <location>
        <position position="36"/>
    </location>
    <ligand>
        <name>NAD(+)</name>
        <dbReference type="ChEBI" id="CHEBI:57540"/>
    </ligand>
</feature>
<feature type="binding site" evidence="6">
    <location>
        <position position="122"/>
    </location>
    <ligand>
        <name>NAD(+)</name>
        <dbReference type="ChEBI" id="CHEBI:57540"/>
    </ligand>
</feature>
<keyword evidence="3 9" id="KW-0560">Oxidoreductase</keyword>
<evidence type="ECO:0000256" key="6">
    <source>
        <dbReference type="PIRSR" id="PIRSR000149-3"/>
    </source>
</evidence>
<dbReference type="PROSITE" id="PS00071">
    <property type="entry name" value="GAPDH"/>
    <property type="match status" value="1"/>
</dbReference>
<dbReference type="SUPFAM" id="SSF51735">
    <property type="entry name" value="NAD(P)-binding Rossmann-fold domains"/>
    <property type="match status" value="1"/>
</dbReference>
<evidence type="ECO:0000256" key="7">
    <source>
        <dbReference type="PIRSR" id="PIRSR000149-4"/>
    </source>
</evidence>
<dbReference type="InterPro" id="IPR020830">
    <property type="entry name" value="GlycerAld_3-P_DH_AS"/>
</dbReference>
<dbReference type="SMART" id="SM00846">
    <property type="entry name" value="Gp_dh_N"/>
    <property type="match status" value="1"/>
</dbReference>
<feature type="binding site" evidence="6">
    <location>
        <begin position="12"/>
        <end position="13"/>
    </location>
    <ligand>
        <name>NAD(+)</name>
        <dbReference type="ChEBI" id="CHEBI:57540"/>
    </ligand>
</feature>
<evidence type="ECO:0000256" key="1">
    <source>
        <dbReference type="ARBA" id="ARBA00007406"/>
    </source>
</evidence>
<feature type="site" description="Activates thiol group during catalysis" evidence="7">
    <location>
        <position position="180"/>
    </location>
</feature>
<feature type="binding site" evidence="6">
    <location>
        <position position="316"/>
    </location>
    <ligand>
        <name>NAD(+)</name>
        <dbReference type="ChEBI" id="CHEBI:57540"/>
    </ligand>
</feature>
<comment type="caution">
    <text evidence="11">The sequence shown here is derived from an EMBL/GenBank/DDBJ whole genome shotgun (WGS) entry which is preliminary data.</text>
</comment>
<evidence type="ECO:0000256" key="8">
    <source>
        <dbReference type="RuleBase" id="RU000397"/>
    </source>
</evidence>
<dbReference type="InterPro" id="IPR020831">
    <property type="entry name" value="GlycerAld/Erythrose_P_DH"/>
</dbReference>
<dbReference type="InterPro" id="IPR020829">
    <property type="entry name" value="GlycerAld_3-P_DH_cat"/>
</dbReference>
<dbReference type="Pfam" id="PF00044">
    <property type="entry name" value="Gp_dh_N"/>
    <property type="match status" value="1"/>
</dbReference>
<comment type="similarity">
    <text evidence="1 8">Belongs to the glyceraldehyde-3-phosphate dehydrogenase family.</text>
</comment>
<keyword evidence="12" id="KW-1185">Reference proteome</keyword>
<dbReference type="CDD" id="cd05214">
    <property type="entry name" value="GAPDH_I_N"/>
    <property type="match status" value="1"/>
</dbReference>
<evidence type="ECO:0000259" key="10">
    <source>
        <dbReference type="SMART" id="SM00846"/>
    </source>
</evidence>
<gene>
    <name evidence="11" type="primary">gap</name>
    <name evidence="11" type="ORF">C5689_04255</name>
</gene>
<feature type="binding site" evidence="5">
    <location>
        <begin position="152"/>
        <end position="154"/>
    </location>
    <ligand>
        <name>D-glyceraldehyde 3-phosphate</name>
        <dbReference type="ChEBI" id="CHEBI:59776"/>
    </ligand>
</feature>
<dbReference type="InterPro" id="IPR020828">
    <property type="entry name" value="GlycerAld_3-P_DH_NAD(P)-bd"/>
</dbReference>
<evidence type="ECO:0000256" key="3">
    <source>
        <dbReference type="ARBA" id="ARBA00023002"/>
    </source>
</evidence>
<dbReference type="OrthoDB" id="9803304at2"/>
<sequence length="335" mass="35920">MAVRVAINGFGRIGRNILRYIVETGRTDLEVVTINDLGSVETNAHLLRYDSVHGRFPREVKVDGDSIDVGHGPIKATAIKNPAELPYKALGIDIALECTGLFTARDKAKALLDAGARRVLVSAPSEGADITVVYGVNQDKITKDDLVISNASCTTNCLAPVAKVLNDAIGIERGFMTTIHSYTGDQPTLDTYHKDLYRARAAALSMIPTSTGAAKAVGLVLPELKGKLDGAAIRVPTPNVSAVDLKFVPKRKTSVEEINAAIIAAAAGPLKGVLGYTDDKNVSVDFNHDPRSSVFHLDQTKVIEGELVRVLSWYDNEWGFSGRMTDVAATIAKLI</sequence>
<dbReference type="Gene3D" id="3.40.50.720">
    <property type="entry name" value="NAD(P)-binding Rossmann-like Domain"/>
    <property type="match status" value="1"/>
</dbReference>
<comment type="subunit">
    <text evidence="2">Homotetramer.</text>
</comment>
<dbReference type="PIRSF" id="PIRSF000149">
    <property type="entry name" value="GAP_DH"/>
    <property type="match status" value="1"/>
</dbReference>
<reference evidence="11 12" key="1">
    <citation type="journal article" date="2018" name="Appl. Microbiol. Biotechnol.">
        <title>Co-cultivation of the strictly anaerobic methanogen Methanosarcina barkeri with aerobic methanotrophs in an oxygen-limited membrane bioreactor.</title>
        <authorList>
            <person name="In 't Zandt M.H."/>
            <person name="van den Bosch T.J.M."/>
            <person name="Rijkers R."/>
            <person name="van Kessel M.A.H.J."/>
            <person name="Jetten M.S.M."/>
            <person name="Welte C.U."/>
        </authorList>
    </citation>
    <scope>NUCLEOTIDE SEQUENCE [LARGE SCALE GENOMIC DNA]</scope>
    <source>
        <strain evidence="11 12">DSM 17706</strain>
    </source>
</reference>
<feature type="active site" description="Nucleophile" evidence="4">
    <location>
        <position position="153"/>
    </location>
</feature>
<dbReference type="Pfam" id="PF02800">
    <property type="entry name" value="Gp_dh_C"/>
    <property type="match status" value="1"/>
</dbReference>
<dbReference type="Gene3D" id="3.30.360.10">
    <property type="entry name" value="Dihydrodipicolinate Reductase, domain 2"/>
    <property type="match status" value="1"/>
</dbReference>
<dbReference type="EMBL" id="PUIV01000004">
    <property type="protein sequence ID" value="PWB95009.1"/>
    <property type="molecule type" value="Genomic_DNA"/>
</dbReference>
<dbReference type="EC" id="1.2.1.-" evidence="9"/>
<feature type="binding site" evidence="5">
    <location>
        <position position="234"/>
    </location>
    <ligand>
        <name>D-glyceraldehyde 3-phosphate</name>
        <dbReference type="ChEBI" id="CHEBI:59776"/>
    </ligand>
</feature>
<organism evidence="11 12">
    <name type="scientific">Methylosinus sporium</name>
    <dbReference type="NCBI Taxonomy" id="428"/>
    <lineage>
        <taxon>Bacteria</taxon>
        <taxon>Pseudomonadati</taxon>
        <taxon>Pseudomonadota</taxon>
        <taxon>Alphaproteobacteria</taxon>
        <taxon>Hyphomicrobiales</taxon>
        <taxon>Methylocystaceae</taxon>
        <taxon>Methylosinus</taxon>
    </lineage>
</organism>
<dbReference type="GO" id="GO:0051287">
    <property type="term" value="F:NAD binding"/>
    <property type="evidence" value="ECO:0007669"/>
    <property type="project" value="InterPro"/>
</dbReference>
<dbReference type="NCBIfam" id="TIGR01534">
    <property type="entry name" value="GAPDH-I"/>
    <property type="match status" value="1"/>
</dbReference>
<keyword evidence="6" id="KW-0547">Nucleotide-binding</keyword>
<dbReference type="RefSeq" id="WP_108916034.1">
    <property type="nucleotide sequence ID" value="NZ_BGJY01000002.1"/>
</dbReference>
<evidence type="ECO:0000256" key="5">
    <source>
        <dbReference type="PIRSR" id="PIRSR000149-2"/>
    </source>
</evidence>
<keyword evidence="6" id="KW-0520">NAD</keyword>
<dbReference type="FunFam" id="3.30.360.10:FF:000002">
    <property type="entry name" value="Glyceraldehyde-3-phosphate dehydrogenase"/>
    <property type="match status" value="1"/>
</dbReference>
<dbReference type="SUPFAM" id="SSF55347">
    <property type="entry name" value="Glyceraldehyde-3-phosphate dehydrogenase-like, C-terminal domain"/>
    <property type="match status" value="1"/>
</dbReference>
<evidence type="ECO:0000313" key="11">
    <source>
        <dbReference type="EMBL" id="PWB95009.1"/>
    </source>
</evidence>
<evidence type="ECO:0000256" key="2">
    <source>
        <dbReference type="ARBA" id="ARBA00011881"/>
    </source>
</evidence>
<dbReference type="PRINTS" id="PR00078">
    <property type="entry name" value="G3PDHDRGNASE"/>
</dbReference>
<evidence type="ECO:0000313" key="12">
    <source>
        <dbReference type="Proteomes" id="UP000245137"/>
    </source>
</evidence>
<accession>A0A2U1STT9</accession>
<name>A0A2U1STT9_METSR</name>
<dbReference type="InterPro" id="IPR006424">
    <property type="entry name" value="Glyceraldehyde-3-P_DH_1"/>
</dbReference>
<dbReference type="Proteomes" id="UP000245137">
    <property type="component" value="Unassembled WGS sequence"/>
</dbReference>
<dbReference type="CDD" id="cd18126">
    <property type="entry name" value="GAPDH_I_C"/>
    <property type="match status" value="1"/>
</dbReference>
<evidence type="ECO:0000256" key="9">
    <source>
        <dbReference type="RuleBase" id="RU361160"/>
    </source>
</evidence>
<dbReference type="GO" id="GO:0050661">
    <property type="term" value="F:NADP binding"/>
    <property type="evidence" value="ECO:0007669"/>
    <property type="project" value="InterPro"/>
</dbReference>
<dbReference type="GO" id="GO:0006006">
    <property type="term" value="P:glucose metabolic process"/>
    <property type="evidence" value="ECO:0007669"/>
    <property type="project" value="InterPro"/>
</dbReference>
<dbReference type="FunFam" id="3.40.50.720:FF:000001">
    <property type="entry name" value="Glyceraldehyde-3-phosphate dehydrogenase"/>
    <property type="match status" value="1"/>
</dbReference>